<proteinExistence type="predicted"/>
<evidence type="ECO:0000313" key="1">
    <source>
        <dbReference type="EMBL" id="TJZ78948.1"/>
    </source>
</evidence>
<dbReference type="EMBL" id="SUMF01000001">
    <property type="protein sequence ID" value="TJZ78948.1"/>
    <property type="molecule type" value="Genomic_DNA"/>
</dbReference>
<reference evidence="1 2" key="1">
    <citation type="submission" date="2019-04" db="EMBL/GenBank/DDBJ databases">
        <title>Chitiniphilus eburnea sp. nov., a novel chitinolytic bacterium isolated from aquaculture sludge.</title>
        <authorList>
            <person name="Sheng M."/>
        </authorList>
    </citation>
    <scope>NUCLEOTIDE SEQUENCE [LARGE SCALE GENOMIC DNA]</scope>
    <source>
        <strain evidence="1 2">HX-2-15</strain>
    </source>
</reference>
<gene>
    <name evidence="1" type="ORF">FAZ21_01285</name>
</gene>
<dbReference type="Proteomes" id="UP000310016">
    <property type="component" value="Unassembled WGS sequence"/>
</dbReference>
<sequence>MALIAAGLRALRRQAGLPLPHLVRLHLQLAALLLGCLLCLPAWPQEPGIRARDATFDYAGDHVELAARFDVTLKQGLEDALANGFSLPFSYEFQLTRPRLYAWWSNLSSGFDPTAKLNYRLSYHNLSRQYRLHLGNFYRSFSSLNEALTALGVVRNWEVLKDTDLARDKEPLAGRVRLLLDVSQLPKPLQLSAMGKDDWELASGWVDLKRSIPQPEDAP</sequence>
<accession>A0A4V5MS66</accession>
<dbReference type="RefSeq" id="WP_136771463.1">
    <property type="nucleotide sequence ID" value="NZ_CP156074.1"/>
</dbReference>
<dbReference type="InterPro" id="IPR025500">
    <property type="entry name" value="DUF4390"/>
</dbReference>
<organism evidence="1 2">
    <name type="scientific">Chitiniphilus eburneus</name>
    <dbReference type="NCBI Taxonomy" id="2571148"/>
    <lineage>
        <taxon>Bacteria</taxon>
        <taxon>Pseudomonadati</taxon>
        <taxon>Pseudomonadota</taxon>
        <taxon>Betaproteobacteria</taxon>
        <taxon>Neisseriales</taxon>
        <taxon>Chitinibacteraceae</taxon>
        <taxon>Chitiniphilus</taxon>
    </lineage>
</organism>
<name>A0A4V5MS66_9NEIS</name>
<comment type="caution">
    <text evidence="1">The sequence shown here is derived from an EMBL/GenBank/DDBJ whole genome shotgun (WGS) entry which is preliminary data.</text>
</comment>
<dbReference type="Pfam" id="PF14334">
    <property type="entry name" value="DUF4390"/>
    <property type="match status" value="1"/>
</dbReference>
<dbReference type="AlphaFoldDB" id="A0A4V5MS66"/>
<protein>
    <submittedName>
        <fullName evidence="1">DUF4390 domain-containing protein</fullName>
    </submittedName>
</protein>
<keyword evidence="2" id="KW-1185">Reference proteome</keyword>
<evidence type="ECO:0000313" key="2">
    <source>
        <dbReference type="Proteomes" id="UP000310016"/>
    </source>
</evidence>
<dbReference type="OrthoDB" id="5298153at2"/>